<reference evidence="2" key="1">
    <citation type="submission" date="2018-04" db="EMBL/GenBank/DDBJ databases">
        <title>Whole genome sequencing of Hypsizygus marmoreus.</title>
        <authorList>
            <person name="Choi I.-G."/>
            <person name="Min B."/>
            <person name="Kim J.-G."/>
            <person name="Kim S."/>
            <person name="Oh Y.-L."/>
            <person name="Kong W.-S."/>
            <person name="Park H."/>
            <person name="Jeong J."/>
            <person name="Song E.-S."/>
        </authorList>
    </citation>
    <scope>NUCLEOTIDE SEQUENCE [LARGE SCALE GENOMIC DNA]</scope>
    <source>
        <strain evidence="2">51987-8</strain>
    </source>
</reference>
<proteinExistence type="predicted"/>
<dbReference type="CDD" id="cd18970">
    <property type="entry name" value="CD_POL_like"/>
    <property type="match status" value="1"/>
</dbReference>
<keyword evidence="3" id="KW-1185">Reference proteome</keyword>
<sequence>MNTVNASTGFSPFQLKSAFSPRLLPPLVPRDHALEPEDDAALQVIQAIHLDFSEAMDNMIAAKISQAHHANKSRAPEKPYKVGDLVMLSTVHCRREYMQRKDGRVAKFMPRFDGPYKVITSHPETSSYTLDLPPHSKIFPTFHASLLQPFHHNDDDLFPSRALAMPGLVVTPDGEEEFYVNKIIDVRRRGRGKQYLVRWLGYGPEHDLWRPGSEMADTVALDDWEKQHGEQ</sequence>
<evidence type="ECO:0000259" key="1">
    <source>
        <dbReference type="PROSITE" id="PS50013"/>
    </source>
</evidence>
<dbReference type="STRING" id="39966.A0A369JEX9"/>
<dbReference type="InParanoid" id="A0A369JEX9"/>
<dbReference type="PROSITE" id="PS50013">
    <property type="entry name" value="CHROMO_2"/>
    <property type="match status" value="1"/>
</dbReference>
<evidence type="ECO:0000313" key="3">
    <source>
        <dbReference type="Proteomes" id="UP000076154"/>
    </source>
</evidence>
<dbReference type="SMART" id="SM00298">
    <property type="entry name" value="CHROMO"/>
    <property type="match status" value="1"/>
</dbReference>
<comment type="caution">
    <text evidence="2">The sequence shown here is derived from an EMBL/GenBank/DDBJ whole genome shotgun (WGS) entry which is preliminary data.</text>
</comment>
<name>A0A369JEX9_HYPMA</name>
<feature type="domain" description="Chromo" evidence="1">
    <location>
        <begin position="178"/>
        <end position="231"/>
    </location>
</feature>
<dbReference type="GO" id="GO:0006338">
    <property type="term" value="P:chromatin remodeling"/>
    <property type="evidence" value="ECO:0007669"/>
    <property type="project" value="UniProtKB-ARBA"/>
</dbReference>
<gene>
    <name evidence="2" type="ORF">Hypma_014227</name>
</gene>
<dbReference type="InterPro" id="IPR000953">
    <property type="entry name" value="Chromo/chromo_shadow_dom"/>
</dbReference>
<dbReference type="Pfam" id="PF24626">
    <property type="entry name" value="SH3_Tf2-1"/>
    <property type="match status" value="1"/>
</dbReference>
<evidence type="ECO:0000313" key="2">
    <source>
        <dbReference type="EMBL" id="RDB19147.1"/>
    </source>
</evidence>
<dbReference type="Pfam" id="PF00385">
    <property type="entry name" value="Chromo"/>
    <property type="match status" value="1"/>
</dbReference>
<dbReference type="InterPro" id="IPR023780">
    <property type="entry name" value="Chromo_domain"/>
</dbReference>
<dbReference type="EMBL" id="LUEZ02000084">
    <property type="protein sequence ID" value="RDB19147.1"/>
    <property type="molecule type" value="Genomic_DNA"/>
</dbReference>
<dbReference type="SUPFAM" id="SSF54160">
    <property type="entry name" value="Chromo domain-like"/>
    <property type="match status" value="1"/>
</dbReference>
<dbReference type="InterPro" id="IPR016197">
    <property type="entry name" value="Chromo-like_dom_sf"/>
</dbReference>
<protein>
    <recommendedName>
        <fullName evidence="1">Chromo domain-containing protein</fullName>
    </recommendedName>
</protein>
<dbReference type="Proteomes" id="UP000076154">
    <property type="component" value="Unassembled WGS sequence"/>
</dbReference>
<dbReference type="AlphaFoldDB" id="A0A369JEX9"/>
<dbReference type="OrthoDB" id="3268967at2759"/>
<dbReference type="InterPro" id="IPR056924">
    <property type="entry name" value="SH3_Tf2-1"/>
</dbReference>
<dbReference type="Gene3D" id="2.40.50.40">
    <property type="match status" value="1"/>
</dbReference>
<organism evidence="2 3">
    <name type="scientific">Hypsizygus marmoreus</name>
    <name type="common">White beech mushroom</name>
    <name type="synonym">Agaricus marmoreus</name>
    <dbReference type="NCBI Taxonomy" id="39966"/>
    <lineage>
        <taxon>Eukaryota</taxon>
        <taxon>Fungi</taxon>
        <taxon>Dikarya</taxon>
        <taxon>Basidiomycota</taxon>
        <taxon>Agaricomycotina</taxon>
        <taxon>Agaricomycetes</taxon>
        <taxon>Agaricomycetidae</taxon>
        <taxon>Agaricales</taxon>
        <taxon>Tricholomatineae</taxon>
        <taxon>Lyophyllaceae</taxon>
        <taxon>Hypsizygus</taxon>
    </lineage>
</organism>
<accession>A0A369JEX9</accession>